<evidence type="ECO:0000313" key="3">
    <source>
        <dbReference type="Proteomes" id="UP000319859"/>
    </source>
</evidence>
<organism evidence="2 3">
    <name type="scientific">Nitrospirillum amazonense</name>
    <dbReference type="NCBI Taxonomy" id="28077"/>
    <lineage>
        <taxon>Bacteria</taxon>
        <taxon>Pseudomonadati</taxon>
        <taxon>Pseudomonadota</taxon>
        <taxon>Alphaproteobacteria</taxon>
        <taxon>Rhodospirillales</taxon>
        <taxon>Azospirillaceae</taxon>
        <taxon>Nitrospirillum</taxon>
    </lineage>
</organism>
<protein>
    <submittedName>
        <fullName evidence="2">Putative nuclease of predicted toxin-antitoxin system</fullName>
    </submittedName>
</protein>
<dbReference type="Pfam" id="PF18480">
    <property type="entry name" value="DUF5615"/>
    <property type="match status" value="1"/>
</dbReference>
<dbReference type="RefSeq" id="WP_186457176.1">
    <property type="nucleotide sequence ID" value="NZ_VITN01000002.1"/>
</dbReference>
<proteinExistence type="predicted"/>
<dbReference type="InterPro" id="IPR041049">
    <property type="entry name" value="DUF5615"/>
</dbReference>
<reference evidence="2 3" key="1">
    <citation type="submission" date="2019-06" db="EMBL/GenBank/DDBJ databases">
        <title>Genomic Encyclopedia of Type Strains, Phase IV (KMG-V): Genome sequencing to study the core and pangenomes of soil and plant-associated prokaryotes.</title>
        <authorList>
            <person name="Whitman W."/>
        </authorList>
    </citation>
    <scope>NUCLEOTIDE SEQUENCE [LARGE SCALE GENOMIC DNA]</scope>
    <source>
        <strain evidence="2 3">BR 11880</strain>
    </source>
</reference>
<sequence length="127" mass="13694">MAPRFLIDENLSPQVARHLRDTLGYDAAHVNEVGLSGQPDDTVLTWALERQHIVVTSNADDFRRLGRASPGHPGLAILLDAVGRQQQVALTVILAEAVEARLQAGEPAAGQLFEVDRAGAVRVFPLP</sequence>
<accession>A0A560FPB4</accession>
<gene>
    <name evidence="2" type="ORF">FBZ89_102223</name>
</gene>
<evidence type="ECO:0000259" key="1">
    <source>
        <dbReference type="Pfam" id="PF18480"/>
    </source>
</evidence>
<dbReference type="AlphaFoldDB" id="A0A560FPB4"/>
<evidence type="ECO:0000313" key="2">
    <source>
        <dbReference type="EMBL" id="TWB23468.1"/>
    </source>
</evidence>
<dbReference type="Proteomes" id="UP000319859">
    <property type="component" value="Unassembled WGS sequence"/>
</dbReference>
<name>A0A560FPB4_9PROT</name>
<comment type="caution">
    <text evidence="2">The sequence shown here is derived from an EMBL/GenBank/DDBJ whole genome shotgun (WGS) entry which is preliminary data.</text>
</comment>
<feature type="domain" description="DUF5615" evidence="1">
    <location>
        <begin position="4"/>
        <end position="100"/>
    </location>
</feature>
<dbReference type="EMBL" id="VITN01000002">
    <property type="protein sequence ID" value="TWB23468.1"/>
    <property type="molecule type" value="Genomic_DNA"/>
</dbReference>